<dbReference type="EMBL" id="VFPT01000001">
    <property type="protein sequence ID" value="TQM93623.1"/>
    <property type="molecule type" value="Genomic_DNA"/>
</dbReference>
<proteinExistence type="predicted"/>
<evidence type="ECO:0000313" key="1">
    <source>
        <dbReference type="EMBL" id="TQM93623.1"/>
    </source>
</evidence>
<organism evidence="1 2">
    <name type="scientific">Roseinatronobacter monicus</name>
    <dbReference type="NCBI Taxonomy" id="393481"/>
    <lineage>
        <taxon>Bacteria</taxon>
        <taxon>Pseudomonadati</taxon>
        <taxon>Pseudomonadota</taxon>
        <taxon>Alphaproteobacteria</taxon>
        <taxon>Rhodobacterales</taxon>
        <taxon>Paracoccaceae</taxon>
        <taxon>Roseinatronobacter</taxon>
    </lineage>
</organism>
<reference evidence="1 2" key="1">
    <citation type="submission" date="2019-06" db="EMBL/GenBank/DDBJ databases">
        <title>Genomic Encyclopedia of Archaeal and Bacterial Type Strains, Phase II (KMG-II): from individual species to whole genera.</title>
        <authorList>
            <person name="Goeker M."/>
        </authorList>
    </citation>
    <scope>NUCLEOTIDE SEQUENCE [LARGE SCALE GENOMIC DNA]</scope>
    <source>
        <strain evidence="1 2">DSM 18423</strain>
    </source>
</reference>
<gene>
    <name evidence="1" type="ORF">BD293_2265</name>
</gene>
<sequence length="38" mass="4119">MKEDGALCSMRIPEHPATHSDNIRPLIPGYPATCDALP</sequence>
<protein>
    <submittedName>
        <fullName evidence="1">Uncharacterized protein</fullName>
    </submittedName>
</protein>
<dbReference type="Proteomes" id="UP000320582">
    <property type="component" value="Unassembled WGS sequence"/>
</dbReference>
<accession>A0A543KEW7</accession>
<evidence type="ECO:0000313" key="2">
    <source>
        <dbReference type="Proteomes" id="UP000320582"/>
    </source>
</evidence>
<comment type="caution">
    <text evidence="1">The sequence shown here is derived from an EMBL/GenBank/DDBJ whole genome shotgun (WGS) entry which is preliminary data.</text>
</comment>
<dbReference type="AlphaFoldDB" id="A0A543KEW7"/>
<keyword evidence="2" id="KW-1185">Reference proteome</keyword>
<name>A0A543KEW7_9RHOB</name>